<evidence type="ECO:0000313" key="3">
    <source>
        <dbReference type="Proteomes" id="UP000007875"/>
    </source>
</evidence>
<feature type="transmembrane region" description="Helical" evidence="1">
    <location>
        <begin position="362"/>
        <end position="379"/>
    </location>
</feature>
<evidence type="ECO:0000313" key="2">
    <source>
        <dbReference type="Ensembl" id="ENSCSAVP00000005238.1"/>
    </source>
</evidence>
<reference evidence="2" key="2">
    <citation type="submission" date="2025-08" db="UniProtKB">
        <authorList>
            <consortium name="Ensembl"/>
        </authorList>
    </citation>
    <scope>IDENTIFICATION</scope>
</reference>
<proteinExistence type="predicted"/>
<dbReference type="InParanoid" id="H2YIT9"/>
<dbReference type="GO" id="GO:0005783">
    <property type="term" value="C:endoplasmic reticulum"/>
    <property type="evidence" value="ECO:0007669"/>
    <property type="project" value="TreeGrafter"/>
</dbReference>
<protein>
    <recommendedName>
        <fullName evidence="4">Membralin</fullName>
    </recommendedName>
</protein>
<evidence type="ECO:0008006" key="4">
    <source>
        <dbReference type="Google" id="ProtNLM"/>
    </source>
</evidence>
<dbReference type="OMA" id="HINFTRI"/>
<keyword evidence="1" id="KW-1133">Transmembrane helix</keyword>
<keyword evidence="1" id="KW-0472">Membrane</keyword>
<dbReference type="AlphaFoldDB" id="H2YIT9"/>
<dbReference type="GO" id="GO:0034976">
    <property type="term" value="P:response to endoplasmic reticulum stress"/>
    <property type="evidence" value="ECO:0007669"/>
    <property type="project" value="TreeGrafter"/>
</dbReference>
<feature type="transmembrane region" description="Helical" evidence="1">
    <location>
        <begin position="320"/>
        <end position="342"/>
    </location>
</feature>
<evidence type="ECO:0000256" key="1">
    <source>
        <dbReference type="SAM" id="Phobius"/>
    </source>
</evidence>
<dbReference type="PANTHER" id="PTHR21650:SF4">
    <property type="entry name" value="MEMBRALIN"/>
    <property type="match status" value="1"/>
</dbReference>
<dbReference type="InterPro" id="IPR019144">
    <property type="entry name" value="Membralin"/>
</dbReference>
<keyword evidence="3" id="KW-1185">Reference proteome</keyword>
<name>H2YIT9_CIOSA</name>
<dbReference type="GO" id="GO:1904294">
    <property type="term" value="P:positive regulation of ERAD pathway"/>
    <property type="evidence" value="ECO:0007669"/>
    <property type="project" value="TreeGrafter"/>
</dbReference>
<organism evidence="2 3">
    <name type="scientific">Ciona savignyi</name>
    <name type="common">Pacific transparent sea squirt</name>
    <dbReference type="NCBI Taxonomy" id="51511"/>
    <lineage>
        <taxon>Eukaryota</taxon>
        <taxon>Metazoa</taxon>
        <taxon>Chordata</taxon>
        <taxon>Tunicata</taxon>
        <taxon>Ascidiacea</taxon>
        <taxon>Phlebobranchia</taxon>
        <taxon>Cionidae</taxon>
        <taxon>Ciona</taxon>
    </lineage>
</organism>
<sequence>NVGNVQQFPRIHPNNVNNFNLYNREGVFMHYLFLNLTMRYTRFFKPVSRRLIEFFTLMNAIGMLSLLVYIHFALVRSTSDCLNHVTDIWPRHGILRAQISRNVSLPNYKLYFATEPIDESQLSLQVTGSTMDLKNQTMKVTPNTAKIQALRMFGLFEKKCPVLVDTYIEDFKLSMMSKMAAVLPHLTMKYSDKNKESFKEDEILAEEHFENIFSPFEPSPIRSYYAIEYSSEFGYLRLSSEARSVLSIPTLVVNLNPDKEQCFGTGLKKFMLDTFLGYDDFLMTSIKKLAERDNSQGYLRNLVTGEYFRFVTLWVNHASVIIALSAMIVFTLIVTMLLRYSYHQIFMFMVEVLRLLDTDTRLAFPAAPMLTIILALVGMEE</sequence>
<reference evidence="2" key="3">
    <citation type="submission" date="2025-09" db="UniProtKB">
        <authorList>
            <consortium name="Ensembl"/>
        </authorList>
    </citation>
    <scope>IDENTIFICATION</scope>
</reference>
<accession>H2YIT9</accession>
<dbReference type="HOGENOM" id="CLU_019069_0_0_1"/>
<reference evidence="3" key="1">
    <citation type="submission" date="2003-08" db="EMBL/GenBank/DDBJ databases">
        <authorList>
            <person name="Birren B."/>
            <person name="Nusbaum C."/>
            <person name="Abebe A."/>
            <person name="Abouelleil A."/>
            <person name="Adekoya E."/>
            <person name="Ait-zahra M."/>
            <person name="Allen N."/>
            <person name="Allen T."/>
            <person name="An P."/>
            <person name="Anderson M."/>
            <person name="Anderson S."/>
            <person name="Arachchi H."/>
            <person name="Armbruster J."/>
            <person name="Bachantsang P."/>
            <person name="Baldwin J."/>
            <person name="Barry A."/>
            <person name="Bayul T."/>
            <person name="Blitshsteyn B."/>
            <person name="Bloom T."/>
            <person name="Blye J."/>
            <person name="Boguslavskiy L."/>
            <person name="Borowsky M."/>
            <person name="Boukhgalter B."/>
            <person name="Brunache A."/>
            <person name="Butler J."/>
            <person name="Calixte N."/>
            <person name="Calvo S."/>
            <person name="Camarata J."/>
            <person name="Campo K."/>
            <person name="Chang J."/>
            <person name="Cheshatsang Y."/>
            <person name="Citroen M."/>
            <person name="Collymore A."/>
            <person name="Considine T."/>
            <person name="Cook A."/>
            <person name="Cooke P."/>
            <person name="Corum B."/>
            <person name="Cuomo C."/>
            <person name="David R."/>
            <person name="Dawoe T."/>
            <person name="Degray S."/>
            <person name="Dodge S."/>
            <person name="Dooley K."/>
            <person name="Dorje P."/>
            <person name="Dorjee K."/>
            <person name="Dorris L."/>
            <person name="Duffey N."/>
            <person name="Dupes A."/>
            <person name="Elkins T."/>
            <person name="Engels R."/>
            <person name="Erickson J."/>
            <person name="Farina A."/>
            <person name="Faro S."/>
            <person name="Ferreira P."/>
            <person name="Fischer H."/>
            <person name="Fitzgerald M."/>
            <person name="Foley K."/>
            <person name="Gage D."/>
            <person name="Galagan J."/>
            <person name="Gearin G."/>
            <person name="Gnerre S."/>
            <person name="Gnirke A."/>
            <person name="Goyette A."/>
            <person name="Graham J."/>
            <person name="Grandbois E."/>
            <person name="Gyaltsen K."/>
            <person name="Hafez N."/>
            <person name="Hagopian D."/>
            <person name="Hagos B."/>
            <person name="Hall J."/>
            <person name="Hatcher B."/>
            <person name="Heller A."/>
            <person name="Higgins H."/>
            <person name="Honan T."/>
            <person name="Horn A."/>
            <person name="Houde N."/>
            <person name="Hughes L."/>
            <person name="Hulme W."/>
            <person name="Husby E."/>
            <person name="Iliev I."/>
            <person name="Jaffe D."/>
            <person name="Jones C."/>
            <person name="Kamal M."/>
            <person name="Kamat A."/>
            <person name="Kamvysselis M."/>
            <person name="Karlsson E."/>
            <person name="Kells C."/>
            <person name="Kieu A."/>
            <person name="Kisner P."/>
            <person name="Kodira C."/>
            <person name="Kulbokas E."/>
            <person name="Labutti K."/>
            <person name="Lama D."/>
            <person name="Landers T."/>
            <person name="Leger J."/>
            <person name="Levine S."/>
            <person name="Lewis D."/>
            <person name="Lewis T."/>
            <person name="Lindblad-toh K."/>
            <person name="Liu X."/>
            <person name="Lokyitsang T."/>
            <person name="Lokyitsang Y."/>
            <person name="Lucien O."/>
            <person name="Lui A."/>
            <person name="Ma L.J."/>
            <person name="Mabbitt R."/>
            <person name="Macdonald J."/>
            <person name="Maclean C."/>
            <person name="Major J."/>
            <person name="Manning J."/>
            <person name="Marabella R."/>
            <person name="Maru K."/>
            <person name="Matthews C."/>
            <person name="Mauceli E."/>
            <person name="Mccarthy M."/>
            <person name="Mcdonough S."/>
            <person name="Mcghee T."/>
            <person name="Meldrim J."/>
            <person name="Meneus L."/>
            <person name="Mesirov J."/>
            <person name="Mihalev A."/>
            <person name="Mihova T."/>
            <person name="Mikkelsen T."/>
            <person name="Mlenga V."/>
            <person name="Moru K."/>
            <person name="Mozes J."/>
            <person name="Mulrain L."/>
            <person name="Munson G."/>
            <person name="Naylor J."/>
            <person name="Newes C."/>
            <person name="Nguyen C."/>
            <person name="Nguyen N."/>
            <person name="Nguyen T."/>
            <person name="Nicol R."/>
            <person name="Nielsen C."/>
            <person name="Nizzari M."/>
            <person name="Norbu C."/>
            <person name="Norbu N."/>
            <person name="O'donnell P."/>
            <person name="Okoawo O."/>
            <person name="O'leary S."/>
            <person name="Omotosho B."/>
            <person name="O'neill K."/>
            <person name="Osman S."/>
            <person name="Parker S."/>
            <person name="Perrin D."/>
            <person name="Phunkhang P."/>
            <person name="Piqani B."/>
            <person name="Purcell S."/>
            <person name="Rachupka T."/>
            <person name="Ramasamy U."/>
            <person name="Rameau R."/>
            <person name="Ray V."/>
            <person name="Raymond C."/>
            <person name="Retta R."/>
            <person name="Richardson S."/>
            <person name="Rise C."/>
            <person name="Rodriguez J."/>
            <person name="Rogers J."/>
            <person name="Rogov P."/>
            <person name="Rutman M."/>
            <person name="Schupbach R."/>
            <person name="Seaman C."/>
            <person name="Settipalli S."/>
            <person name="Sharpe T."/>
            <person name="Sheridan J."/>
            <person name="Sherpa N."/>
            <person name="Shi J."/>
            <person name="Smirnov S."/>
            <person name="Smith C."/>
            <person name="Sougnez C."/>
            <person name="Spencer B."/>
            <person name="Stalker J."/>
            <person name="Stange-thomann N."/>
            <person name="Stavropoulos S."/>
            <person name="Stetson K."/>
            <person name="Stone C."/>
            <person name="Stone S."/>
            <person name="Stubbs M."/>
            <person name="Talamas J."/>
            <person name="Tchuinga P."/>
            <person name="Tenzing P."/>
            <person name="Tesfaye S."/>
            <person name="Theodore J."/>
            <person name="Thoulutsang Y."/>
            <person name="Topham K."/>
            <person name="Towey S."/>
            <person name="Tsamla T."/>
            <person name="Tsomo N."/>
            <person name="Vallee D."/>
            <person name="Vassiliev H."/>
            <person name="Venkataraman V."/>
            <person name="Vinson J."/>
            <person name="Vo A."/>
            <person name="Wade C."/>
            <person name="Wang S."/>
            <person name="Wangchuk T."/>
            <person name="Wangdi T."/>
            <person name="Whittaker C."/>
            <person name="Wilkinson J."/>
            <person name="Wu Y."/>
            <person name="Wyman D."/>
            <person name="Yadav S."/>
            <person name="Yang S."/>
            <person name="Yang X."/>
            <person name="Yeager S."/>
            <person name="Yee E."/>
            <person name="Young G."/>
            <person name="Zainoun J."/>
            <person name="Zembeck L."/>
            <person name="Zimmer A."/>
            <person name="Zody M."/>
            <person name="Lander E."/>
        </authorList>
    </citation>
    <scope>NUCLEOTIDE SEQUENCE [LARGE SCALE GENOMIC DNA]</scope>
</reference>
<feature type="transmembrane region" description="Helical" evidence="1">
    <location>
        <begin position="51"/>
        <end position="74"/>
    </location>
</feature>
<dbReference type="STRING" id="51511.ENSCSAVP00000005238"/>
<dbReference type="Proteomes" id="UP000007875">
    <property type="component" value="Unassembled WGS sequence"/>
</dbReference>
<dbReference type="PANTHER" id="PTHR21650">
    <property type="entry name" value="MEMBRALIN/KINETOCHORE PROTEIN NUF2"/>
    <property type="match status" value="1"/>
</dbReference>
<dbReference type="FunCoup" id="H2YIT9">
    <property type="interactions" value="33"/>
</dbReference>
<dbReference type="Ensembl" id="ENSCSAVT00000005309.1">
    <property type="protein sequence ID" value="ENSCSAVP00000005238.1"/>
    <property type="gene ID" value="ENSCSAVG00000003118.1"/>
</dbReference>
<dbReference type="GeneTree" id="ENSGT00390000013329"/>
<keyword evidence="1" id="KW-0812">Transmembrane</keyword>
<dbReference type="Pfam" id="PF09746">
    <property type="entry name" value="Membralin"/>
    <property type="match status" value="1"/>
</dbReference>
<dbReference type="eggNOG" id="KOG2092">
    <property type="taxonomic scope" value="Eukaryota"/>
</dbReference>